<evidence type="ECO:0000313" key="1">
    <source>
        <dbReference type="EMBL" id="QJA57693.1"/>
    </source>
</evidence>
<dbReference type="EMBL" id="MT142476">
    <property type="protein sequence ID" value="QJA81999.1"/>
    <property type="molecule type" value="Genomic_DNA"/>
</dbReference>
<dbReference type="EMBL" id="MT141287">
    <property type="protein sequence ID" value="QJA57693.1"/>
    <property type="molecule type" value="Genomic_DNA"/>
</dbReference>
<evidence type="ECO:0000313" key="2">
    <source>
        <dbReference type="EMBL" id="QJA81999.1"/>
    </source>
</evidence>
<name>A0A6M3KIX4_9ZZZZ</name>
<proteinExistence type="predicted"/>
<gene>
    <name evidence="2" type="ORF">MM415A00456_0030</name>
    <name evidence="1" type="ORF">MM415B01580_0014</name>
</gene>
<accession>A0A6M3KIX4</accession>
<reference evidence="2" key="1">
    <citation type="submission" date="2020-03" db="EMBL/GenBank/DDBJ databases">
        <title>The deep terrestrial virosphere.</title>
        <authorList>
            <person name="Holmfeldt K."/>
            <person name="Nilsson E."/>
            <person name="Simone D."/>
            <person name="Lopez-Fernandez M."/>
            <person name="Wu X."/>
            <person name="de Brujin I."/>
            <person name="Lundin D."/>
            <person name="Andersson A."/>
            <person name="Bertilsson S."/>
            <person name="Dopson M."/>
        </authorList>
    </citation>
    <scope>NUCLEOTIDE SEQUENCE</scope>
    <source>
        <strain evidence="2">MM415A00456</strain>
        <strain evidence="1">MM415B01580</strain>
    </source>
</reference>
<organism evidence="2">
    <name type="scientific">viral metagenome</name>
    <dbReference type="NCBI Taxonomy" id="1070528"/>
    <lineage>
        <taxon>unclassified sequences</taxon>
        <taxon>metagenomes</taxon>
        <taxon>organismal metagenomes</taxon>
    </lineage>
</organism>
<protein>
    <submittedName>
        <fullName evidence="2">Uncharacterized protein</fullName>
    </submittedName>
</protein>
<sequence>MRTIHADLITAQQSGAADPFIYLYLNPTNYSSRLISLQHIEEPYRDTATIVLANSDRHFDNVNLLGKSFTIGYGYVTASGNRYCGDGAGSEAMPTLWVKSQSMVSMEGKAVCILYCEGCWMRLREYNYITAGTPPYFNIGFTSTDTVYQLMGKALAEAGFTLNALGTQDDGIINALYPIFTINPFQYENPAAILYRLIMMTLTYLREVEGSAFEVIYPQEADAVKETYYSYQAPYFREYVEKLDLLVPNSIVVYCNRDPNTGEWNTESYPIVVGTDSDATSIAAYGGVIEYWIAPYLDNQIDADNRAKAILTRYKYETLAGRAVLPFHDCQVELYDRVQIQDTRGY</sequence>
<dbReference type="AlphaFoldDB" id="A0A6M3KIX4"/>